<accession>G0I077</accession>
<dbReference type="KEGG" id="hhi:HAH_5165"/>
<name>G0I077_HALHT</name>
<protein>
    <recommendedName>
        <fullName evidence="3">Sulfatase N-terminal domain-containing protein</fullName>
    </recommendedName>
</protein>
<dbReference type="EMBL" id="CP002923">
    <property type="protein sequence ID" value="AEM59298.1"/>
    <property type="molecule type" value="Genomic_DNA"/>
</dbReference>
<dbReference type="SUPFAM" id="SSF53649">
    <property type="entry name" value="Alkaline phosphatase-like"/>
    <property type="match status" value="1"/>
</dbReference>
<evidence type="ECO:0000313" key="2">
    <source>
        <dbReference type="Proteomes" id="UP000005629"/>
    </source>
</evidence>
<evidence type="ECO:0008006" key="3">
    <source>
        <dbReference type="Google" id="ProtNLM"/>
    </source>
</evidence>
<reference evidence="1 2" key="1">
    <citation type="journal article" date="2011" name="J. Bacteriol.">
        <title>Complete genome sequence of Haloarcula hispanica, a model haloarchaeon for studying genetics, metabolism, and virus-host interaction.</title>
        <authorList>
            <person name="Liu H."/>
            <person name="Wu Z."/>
            <person name="Li M."/>
            <person name="Zhang F."/>
            <person name="Zheng H."/>
            <person name="Han J."/>
            <person name="Liu J."/>
            <person name="Zhou J."/>
            <person name="Wang S."/>
            <person name="Xiang H."/>
        </authorList>
    </citation>
    <scope>NUCLEOTIDE SEQUENCE [LARGE SCALE GENOMIC DNA]</scope>
    <source>
        <strain evidence="2">ATCC 33960 / DSM 4426 / JCM 8911 / NBRC 102182 / NCIMB 2187 / VKM B-1755</strain>
        <plasmid evidence="1 2">pHH400</plasmid>
    </source>
</reference>
<dbReference type="eggNOG" id="arCOG04525">
    <property type="taxonomic scope" value="Archaea"/>
</dbReference>
<dbReference type="InterPro" id="IPR017850">
    <property type="entry name" value="Alkaline_phosphatase_core_sf"/>
</dbReference>
<dbReference type="AlphaFoldDB" id="G0I077"/>
<evidence type="ECO:0000313" key="1">
    <source>
        <dbReference type="EMBL" id="AEM59298.1"/>
    </source>
</evidence>
<geneLocation type="plasmid" evidence="1 2">
    <name>pHH400</name>
</geneLocation>
<dbReference type="Proteomes" id="UP000005629">
    <property type="component" value="Plasmid pHH400"/>
</dbReference>
<keyword evidence="1" id="KW-0614">Plasmid</keyword>
<dbReference type="HOGENOM" id="CLU_069530_0_0_2"/>
<sequence>MEYNTSGTDIIADEDWDNLILLDACRYDAYTATTPFVGPIEMRESRGSTSRQFVRGNFNGKRLHDTVVISGNRWYLDLQNSDDFDCEFHAYYDVERDAADGFVPSAEAVTEAALDKIGQYPNKRLVIHYMQPHHPYIGTDIDGFEQKRVDMREYVRRSSVDTDTIRAAYQDNLQYVLKHVQRLVEELEGKTVISADHGEALGERLSPFPVSWFGHPIRVYTDELVQVPWHVVSNESRRTIRSESPRSQLTDIDQAEIEQSLKDLGYK</sequence>
<gene>
    <name evidence="1" type="ordered locus">HAH_5165</name>
</gene>
<proteinExistence type="predicted"/>
<dbReference type="Gene3D" id="3.40.720.10">
    <property type="entry name" value="Alkaline Phosphatase, subunit A"/>
    <property type="match status" value="1"/>
</dbReference>
<organism evidence="1 2">
    <name type="scientific">Haloarcula hispanica (strain ATCC 33960 / DSM 4426 / JCM 8911 / NBRC 102182 / NCIMB 2187 / VKM B-1755)</name>
    <dbReference type="NCBI Taxonomy" id="634497"/>
    <lineage>
        <taxon>Archaea</taxon>
        <taxon>Methanobacteriati</taxon>
        <taxon>Methanobacteriota</taxon>
        <taxon>Stenosarchaea group</taxon>
        <taxon>Halobacteria</taxon>
        <taxon>Halobacteriales</taxon>
        <taxon>Haloarculaceae</taxon>
        <taxon>Haloarcula</taxon>
    </lineage>
</organism>